<gene>
    <name evidence="1" type="ORF">BJP34_35455</name>
</gene>
<dbReference type="SUPFAM" id="SSF109859">
    <property type="entry name" value="NblA-like"/>
    <property type="match status" value="1"/>
</dbReference>
<dbReference type="Gene3D" id="1.10.287.670">
    <property type="entry name" value="Phycobilisome degradation protein NblA"/>
    <property type="match status" value="1"/>
</dbReference>
<dbReference type="EMBL" id="CP017599">
    <property type="protein sequence ID" value="AOX04024.1"/>
    <property type="molecule type" value="Genomic_DNA"/>
</dbReference>
<evidence type="ECO:0000313" key="2">
    <source>
        <dbReference type="Proteomes" id="UP000177870"/>
    </source>
</evidence>
<name>A0A1D8U2M2_9CYAN</name>
<dbReference type="RefSeq" id="WP_070396389.1">
    <property type="nucleotide sequence ID" value="NZ_CP017599.1"/>
</dbReference>
<organism evidence="1 2">
    <name type="scientific">Moorena producens PAL-8-15-08-1</name>
    <dbReference type="NCBI Taxonomy" id="1458985"/>
    <lineage>
        <taxon>Bacteria</taxon>
        <taxon>Bacillati</taxon>
        <taxon>Cyanobacteriota</taxon>
        <taxon>Cyanophyceae</taxon>
        <taxon>Coleofasciculales</taxon>
        <taxon>Coleofasciculaceae</taxon>
        <taxon>Moorena</taxon>
    </lineage>
</organism>
<dbReference type="AlphaFoldDB" id="A0A1D8U2M2"/>
<dbReference type="OrthoDB" id="583585at2"/>
<dbReference type="STRING" id="1458985.BJP34_35455"/>
<dbReference type="InterPro" id="IPR036904">
    <property type="entry name" value="NblA_sf"/>
</dbReference>
<proteinExistence type="predicted"/>
<dbReference type="Pfam" id="PF04485">
    <property type="entry name" value="NblA"/>
    <property type="match status" value="1"/>
</dbReference>
<accession>A0A1D8U2M2</accession>
<sequence length="65" mass="7977">MKYSEQLSLEQEFNLRIFADQVLTLSLEQAQDLSIELYRQMMLKDNMYEDLLKDYWNMSEIPLYF</sequence>
<evidence type="ECO:0000313" key="1">
    <source>
        <dbReference type="EMBL" id="AOX04024.1"/>
    </source>
</evidence>
<dbReference type="KEGG" id="mpro:BJP34_35455"/>
<protein>
    <submittedName>
        <fullName evidence="1">Phycobilisome degradation protein nblA</fullName>
    </submittedName>
</protein>
<dbReference type="InterPro" id="IPR007574">
    <property type="entry name" value="NblA"/>
</dbReference>
<reference evidence="2" key="1">
    <citation type="submission" date="2016-10" db="EMBL/GenBank/DDBJ databases">
        <title>Comparative genomics uncovers the prolific and rare metabolic potential of the cyanobacterial genus Moorea.</title>
        <authorList>
            <person name="Leao T."/>
            <person name="Castelao G."/>
            <person name="Korobeynikov A."/>
            <person name="Monroe E.A."/>
            <person name="Podell S."/>
            <person name="Glukhov E."/>
            <person name="Allen E."/>
            <person name="Gerwick W.H."/>
            <person name="Gerwick L."/>
        </authorList>
    </citation>
    <scope>NUCLEOTIDE SEQUENCE [LARGE SCALE GENOMIC DNA]</scope>
    <source>
        <strain evidence="2">PAL-8-15-08-1</strain>
    </source>
</reference>
<dbReference type="Proteomes" id="UP000177870">
    <property type="component" value="Chromosome"/>
</dbReference>